<organism evidence="2 3">
    <name type="scientific">Corynespora cassiicola Philippines</name>
    <dbReference type="NCBI Taxonomy" id="1448308"/>
    <lineage>
        <taxon>Eukaryota</taxon>
        <taxon>Fungi</taxon>
        <taxon>Dikarya</taxon>
        <taxon>Ascomycota</taxon>
        <taxon>Pezizomycotina</taxon>
        <taxon>Dothideomycetes</taxon>
        <taxon>Pleosporomycetidae</taxon>
        <taxon>Pleosporales</taxon>
        <taxon>Corynesporascaceae</taxon>
        <taxon>Corynespora</taxon>
    </lineage>
</organism>
<protein>
    <recommendedName>
        <fullName evidence="4">Kinetochore complex Sim4 subunit Fta1-domain-containing protein</fullName>
    </recommendedName>
</protein>
<sequence length="386" mass="42478">MADADTPPPPYPLYNRTYQLFRLSPLYHGDGPLLDERVLRSHAKRLREQLKGDSVRGVEVDYAGTEGALPGLGPLEECDWDVLGDENAWISRYVHVDSSQLSSAADAPARGIVVNLEYERQSYNAVLYRDPENTSSPDGFTALPLLLVKMPAPVRDVFLNYLRIAFDAHVAPLKLPSTYLTSVLEKYFDRLSAATSSQSIQHVIRQLHLQLSFPQISTVLKHVDISISSSDIARFVSSGKLRNPKESPFTVALTSYLKKHLALDLTHPKVHVSRVSCYSFTLGSDRFKLVAPDRESTSTLSASELAAQDFVTSLVREATGTGKFLPDDFSGGLRSSTPSSTTSARDGRRKRAVSTTATGNANAKRSKPRGKENGKRPNGDEEMVDV</sequence>
<keyword evidence="3" id="KW-1185">Reference proteome</keyword>
<dbReference type="InterPro" id="IPR025204">
    <property type="entry name" value="CENP-L"/>
</dbReference>
<evidence type="ECO:0008006" key="4">
    <source>
        <dbReference type="Google" id="ProtNLM"/>
    </source>
</evidence>
<feature type="compositionally biased region" description="Polar residues" evidence="1">
    <location>
        <begin position="353"/>
        <end position="363"/>
    </location>
</feature>
<reference evidence="2 3" key="1">
    <citation type="journal article" date="2018" name="Front. Microbiol.">
        <title>Genome-Wide Analysis of Corynespora cassiicola Leaf Fall Disease Putative Effectors.</title>
        <authorList>
            <person name="Lopez D."/>
            <person name="Ribeiro S."/>
            <person name="Label P."/>
            <person name="Fumanal B."/>
            <person name="Venisse J.S."/>
            <person name="Kohler A."/>
            <person name="de Oliveira R.R."/>
            <person name="Labutti K."/>
            <person name="Lipzen A."/>
            <person name="Lail K."/>
            <person name="Bauer D."/>
            <person name="Ohm R.A."/>
            <person name="Barry K.W."/>
            <person name="Spatafora J."/>
            <person name="Grigoriev I.V."/>
            <person name="Martin F.M."/>
            <person name="Pujade-Renaud V."/>
        </authorList>
    </citation>
    <scope>NUCLEOTIDE SEQUENCE [LARGE SCALE GENOMIC DNA]</scope>
    <source>
        <strain evidence="2 3">Philippines</strain>
    </source>
</reference>
<dbReference type="Proteomes" id="UP000240883">
    <property type="component" value="Unassembled WGS sequence"/>
</dbReference>
<evidence type="ECO:0000256" key="1">
    <source>
        <dbReference type="SAM" id="MobiDB-lite"/>
    </source>
</evidence>
<feature type="region of interest" description="Disordered" evidence="1">
    <location>
        <begin position="326"/>
        <end position="386"/>
    </location>
</feature>
<gene>
    <name evidence="2" type="ORF">BS50DRAFT_282171</name>
</gene>
<dbReference type="STRING" id="1448308.A0A2T2P214"/>
<feature type="compositionally biased region" description="Basic and acidic residues" evidence="1">
    <location>
        <begin position="369"/>
        <end position="379"/>
    </location>
</feature>
<evidence type="ECO:0000313" key="3">
    <source>
        <dbReference type="Proteomes" id="UP000240883"/>
    </source>
</evidence>
<dbReference type="OrthoDB" id="8864979at2759"/>
<dbReference type="AlphaFoldDB" id="A0A2T2P214"/>
<dbReference type="EMBL" id="KZ678131">
    <property type="protein sequence ID" value="PSN71398.1"/>
    <property type="molecule type" value="Genomic_DNA"/>
</dbReference>
<proteinExistence type="predicted"/>
<dbReference type="Pfam" id="PF13092">
    <property type="entry name" value="CENP-L"/>
    <property type="match status" value="1"/>
</dbReference>
<accession>A0A2T2P214</accession>
<evidence type="ECO:0000313" key="2">
    <source>
        <dbReference type="EMBL" id="PSN71398.1"/>
    </source>
</evidence>
<name>A0A2T2P214_CORCC</name>